<evidence type="ECO:0000256" key="8">
    <source>
        <dbReference type="SAM" id="Phobius"/>
    </source>
</evidence>
<accession>A0A1Y1WX88</accession>
<evidence type="ECO:0000313" key="11">
    <source>
        <dbReference type="Proteomes" id="UP000193944"/>
    </source>
</evidence>
<dbReference type="AlphaFoldDB" id="A0A1Y1WX88"/>
<dbReference type="STRING" id="1754192.A0A1Y1WX88"/>
<evidence type="ECO:0000256" key="7">
    <source>
        <dbReference type="ARBA" id="ARBA00023136"/>
    </source>
</evidence>
<dbReference type="SMART" id="SM00744">
    <property type="entry name" value="RINGv"/>
    <property type="match status" value="1"/>
</dbReference>
<dbReference type="InterPro" id="IPR011016">
    <property type="entry name" value="Znf_RING-CH"/>
</dbReference>
<dbReference type="SUPFAM" id="SSF57850">
    <property type="entry name" value="RING/U-box"/>
    <property type="match status" value="1"/>
</dbReference>
<dbReference type="Proteomes" id="UP000193944">
    <property type="component" value="Unassembled WGS sequence"/>
</dbReference>
<comment type="subcellular location">
    <subcellularLocation>
        <location evidence="1">Membrane</location>
        <topology evidence="1">Multi-pass membrane protein</topology>
    </subcellularLocation>
</comment>
<feature type="domain" description="RING-CH-type" evidence="9">
    <location>
        <begin position="14"/>
        <end position="96"/>
    </location>
</feature>
<dbReference type="GO" id="GO:0016020">
    <property type="term" value="C:membrane"/>
    <property type="evidence" value="ECO:0007669"/>
    <property type="project" value="UniProtKB-SubCell"/>
</dbReference>
<evidence type="ECO:0000256" key="3">
    <source>
        <dbReference type="ARBA" id="ARBA00022723"/>
    </source>
</evidence>
<keyword evidence="7 8" id="KW-0472">Membrane</keyword>
<dbReference type="OrthoDB" id="264354at2759"/>
<keyword evidence="2 8" id="KW-0812">Transmembrane</keyword>
<evidence type="ECO:0000313" key="10">
    <source>
        <dbReference type="EMBL" id="ORX78062.1"/>
    </source>
</evidence>
<keyword evidence="6 8" id="KW-1133">Transmembrane helix</keyword>
<dbReference type="PROSITE" id="PS51292">
    <property type="entry name" value="ZF_RING_CH"/>
    <property type="match status" value="1"/>
</dbReference>
<proteinExistence type="predicted"/>
<protein>
    <recommendedName>
        <fullName evidence="9">RING-CH-type domain-containing protein</fullName>
    </recommendedName>
</protein>
<evidence type="ECO:0000256" key="1">
    <source>
        <dbReference type="ARBA" id="ARBA00004141"/>
    </source>
</evidence>
<name>A0A1Y1WX88_9FUNG</name>
<dbReference type="Pfam" id="PF12906">
    <property type="entry name" value="RINGv"/>
    <property type="match status" value="1"/>
</dbReference>
<dbReference type="GO" id="GO:0008270">
    <property type="term" value="F:zinc ion binding"/>
    <property type="evidence" value="ECO:0007669"/>
    <property type="project" value="UniProtKB-KW"/>
</dbReference>
<keyword evidence="5" id="KW-0862">Zinc</keyword>
<keyword evidence="4" id="KW-0863">Zinc-finger</keyword>
<sequence length="570" mass="65884">MNNNNDNTTEVKSKIDICNRQCWICLQTEYKDEINPISGKPDLVDPNEKWLTPCCCKGSTQYVHEECLINWIKLKRETDQKSKLRCPSCQTPYTILIPKKSLLQRLCIYVINKTDSLIKYIPSVIRYICIAYCIWEFSYIYGKFTLTSIFEKDFIEDNLKTQEAKIIIFRGFPLSLILTLFIPWEFSFLISAAIMHFTSDKELMISLVLLYAVSCNFFSSAVRLVLDYIYNLKLNLGLKNDEKTKEQRRLLKLSKSITFPNARVHINENFISPSSFTLKIHILEDVQNPMMQGNPQVLFVEYEKAIILLAVLKITCAKHKKCQSLPPYLSQDFLKEKAFSCTDLNHDISNVYDASLINNKNVSINNIIDKANDGSFKCILNNPRAKRYNDMIDSNINNKLKSSLRNIIVTNKENDFMKILNKQKSLYTKLTASNTVLNENSKQSRSPTKLKNVIDFDHSLSVNNLSPTKDKRIKNKDCLSSADLLNEPSTSNGKKKNLHLYSSNLEYNEIINNFKTNPLIFTTIGILLSSTFYDLCQLYYNYSKNIEKERLIVLNHQDISKKLNNYTSIN</sequence>
<evidence type="ECO:0000256" key="6">
    <source>
        <dbReference type="ARBA" id="ARBA00022989"/>
    </source>
</evidence>
<keyword evidence="3" id="KW-0479">Metal-binding</keyword>
<evidence type="ECO:0000256" key="5">
    <source>
        <dbReference type="ARBA" id="ARBA00022833"/>
    </source>
</evidence>
<feature type="transmembrane region" description="Helical" evidence="8">
    <location>
        <begin position="174"/>
        <end position="197"/>
    </location>
</feature>
<comment type="caution">
    <text evidence="10">The sequence shown here is derived from an EMBL/GenBank/DDBJ whole genome shotgun (WGS) entry which is preliminary data.</text>
</comment>
<gene>
    <name evidence="10" type="ORF">BCR32DRAFT_270264</name>
</gene>
<evidence type="ECO:0000256" key="2">
    <source>
        <dbReference type="ARBA" id="ARBA00022692"/>
    </source>
</evidence>
<dbReference type="Gene3D" id="3.30.40.10">
    <property type="entry name" value="Zinc/RING finger domain, C3HC4 (zinc finger)"/>
    <property type="match status" value="1"/>
</dbReference>
<dbReference type="EMBL" id="MCFG01000224">
    <property type="protein sequence ID" value="ORX78062.1"/>
    <property type="molecule type" value="Genomic_DNA"/>
</dbReference>
<organism evidence="10 11">
    <name type="scientific">Anaeromyces robustus</name>
    <dbReference type="NCBI Taxonomy" id="1754192"/>
    <lineage>
        <taxon>Eukaryota</taxon>
        <taxon>Fungi</taxon>
        <taxon>Fungi incertae sedis</taxon>
        <taxon>Chytridiomycota</taxon>
        <taxon>Chytridiomycota incertae sedis</taxon>
        <taxon>Neocallimastigomycetes</taxon>
        <taxon>Neocallimastigales</taxon>
        <taxon>Neocallimastigaceae</taxon>
        <taxon>Anaeromyces</taxon>
    </lineage>
</organism>
<reference evidence="10 11" key="2">
    <citation type="submission" date="2016-08" db="EMBL/GenBank/DDBJ databases">
        <title>Pervasive Adenine N6-methylation of Active Genes in Fungi.</title>
        <authorList>
            <consortium name="DOE Joint Genome Institute"/>
            <person name="Mondo S.J."/>
            <person name="Dannebaum R.O."/>
            <person name="Kuo R.C."/>
            <person name="Labutti K."/>
            <person name="Haridas S."/>
            <person name="Kuo A."/>
            <person name="Salamov A."/>
            <person name="Ahrendt S.R."/>
            <person name="Lipzen A."/>
            <person name="Sullivan W."/>
            <person name="Andreopoulos W.B."/>
            <person name="Clum A."/>
            <person name="Lindquist E."/>
            <person name="Daum C."/>
            <person name="Ramamoorthy G.K."/>
            <person name="Gryganskyi A."/>
            <person name="Culley D."/>
            <person name="Magnuson J.K."/>
            <person name="James T.Y."/>
            <person name="O'Malley M.A."/>
            <person name="Stajich J.E."/>
            <person name="Spatafora J.W."/>
            <person name="Visel A."/>
            <person name="Grigoriev I.V."/>
        </authorList>
    </citation>
    <scope>NUCLEOTIDE SEQUENCE [LARGE SCALE GENOMIC DNA]</scope>
    <source>
        <strain evidence="10 11">S4</strain>
    </source>
</reference>
<evidence type="ECO:0000256" key="4">
    <source>
        <dbReference type="ARBA" id="ARBA00022771"/>
    </source>
</evidence>
<keyword evidence="11" id="KW-1185">Reference proteome</keyword>
<dbReference type="PANTHER" id="PTHR46283">
    <property type="entry name" value="E3 UBIQUITIN-PROTEIN LIGASE MARCH5"/>
    <property type="match status" value="1"/>
</dbReference>
<evidence type="ECO:0000259" key="9">
    <source>
        <dbReference type="PROSITE" id="PS51292"/>
    </source>
</evidence>
<dbReference type="InterPro" id="IPR013083">
    <property type="entry name" value="Znf_RING/FYVE/PHD"/>
</dbReference>
<feature type="transmembrane region" description="Helical" evidence="8">
    <location>
        <begin position="203"/>
        <end position="226"/>
    </location>
</feature>
<reference evidence="10 11" key="1">
    <citation type="submission" date="2016-08" db="EMBL/GenBank/DDBJ databases">
        <title>A Parts List for Fungal Cellulosomes Revealed by Comparative Genomics.</title>
        <authorList>
            <consortium name="DOE Joint Genome Institute"/>
            <person name="Haitjema C.H."/>
            <person name="Gilmore S.P."/>
            <person name="Henske J.K."/>
            <person name="Solomon K.V."/>
            <person name="De Groot R."/>
            <person name="Kuo A."/>
            <person name="Mondo S.J."/>
            <person name="Salamov A.A."/>
            <person name="Labutti K."/>
            <person name="Zhao Z."/>
            <person name="Chiniquy J."/>
            <person name="Barry K."/>
            <person name="Brewer H.M."/>
            <person name="Purvine S.O."/>
            <person name="Wright A.T."/>
            <person name="Boxma B."/>
            <person name="Van Alen T."/>
            <person name="Hackstein J.H."/>
            <person name="Baker S.E."/>
            <person name="Grigoriev I.V."/>
            <person name="O'Malley M.A."/>
        </authorList>
    </citation>
    <scope>NUCLEOTIDE SEQUENCE [LARGE SCALE GENOMIC DNA]</scope>
    <source>
        <strain evidence="10 11">S4</strain>
    </source>
</reference>